<evidence type="ECO:0000313" key="8">
    <source>
        <dbReference type="EMBL" id="KIW33244.1"/>
    </source>
</evidence>
<keyword evidence="4" id="KW-0560">Oxidoreductase</keyword>
<dbReference type="PRINTS" id="PR00420">
    <property type="entry name" value="RNGMNOXGNASE"/>
</dbReference>
<comment type="similarity">
    <text evidence="1">Belongs to the paxM FAD-dependent monooxygenase family.</text>
</comment>
<name>A0A0D2DBZ2_9EURO</name>
<evidence type="ECO:0000256" key="4">
    <source>
        <dbReference type="ARBA" id="ARBA00023002"/>
    </source>
</evidence>
<dbReference type="Gene3D" id="3.50.50.60">
    <property type="entry name" value="FAD/NAD(P)-binding domain"/>
    <property type="match status" value="1"/>
</dbReference>
<dbReference type="InterPro" id="IPR002938">
    <property type="entry name" value="FAD-bd"/>
</dbReference>
<dbReference type="OrthoDB" id="16820at2759"/>
<keyword evidence="9" id="KW-1185">Reference proteome</keyword>
<feature type="domain" description="FAD-binding" evidence="7">
    <location>
        <begin position="6"/>
        <end position="353"/>
    </location>
</feature>
<dbReference type="InterPro" id="IPR050493">
    <property type="entry name" value="FAD-dep_Monooxygenase_BioMet"/>
</dbReference>
<evidence type="ECO:0000256" key="2">
    <source>
        <dbReference type="ARBA" id="ARBA00022630"/>
    </source>
</evidence>
<dbReference type="SUPFAM" id="SSF54373">
    <property type="entry name" value="FAD-linked reductases, C-terminal domain"/>
    <property type="match status" value="1"/>
</dbReference>
<reference evidence="8 9" key="1">
    <citation type="submission" date="2015-01" db="EMBL/GenBank/DDBJ databases">
        <title>The Genome Sequence of Cladophialophora immunda CBS83496.</title>
        <authorList>
            <consortium name="The Broad Institute Genomics Platform"/>
            <person name="Cuomo C."/>
            <person name="de Hoog S."/>
            <person name="Gorbushina A."/>
            <person name="Stielow B."/>
            <person name="Teixiera M."/>
            <person name="Abouelleil A."/>
            <person name="Chapman S.B."/>
            <person name="Priest M."/>
            <person name="Young S.K."/>
            <person name="Wortman J."/>
            <person name="Nusbaum C."/>
            <person name="Birren B."/>
        </authorList>
    </citation>
    <scope>NUCLEOTIDE SEQUENCE [LARGE SCALE GENOMIC DNA]</scope>
    <source>
        <strain evidence="8 9">CBS 83496</strain>
    </source>
</reference>
<gene>
    <name evidence="8" type="ORF">PV07_00110</name>
</gene>
<dbReference type="HOGENOM" id="CLU_009665_19_3_1"/>
<keyword evidence="6" id="KW-0812">Transmembrane</keyword>
<accession>A0A0D2DBZ2</accession>
<keyword evidence="6" id="KW-1133">Transmembrane helix</keyword>
<dbReference type="PANTHER" id="PTHR13789">
    <property type="entry name" value="MONOOXYGENASE"/>
    <property type="match status" value="1"/>
</dbReference>
<dbReference type="SUPFAM" id="SSF51905">
    <property type="entry name" value="FAD/NAD(P)-binding domain"/>
    <property type="match status" value="1"/>
</dbReference>
<proteinExistence type="inferred from homology"/>
<evidence type="ECO:0000256" key="3">
    <source>
        <dbReference type="ARBA" id="ARBA00022827"/>
    </source>
</evidence>
<keyword evidence="2" id="KW-0285">Flavoprotein</keyword>
<dbReference type="Proteomes" id="UP000054466">
    <property type="component" value="Unassembled WGS sequence"/>
</dbReference>
<dbReference type="GO" id="GO:0071949">
    <property type="term" value="F:FAD binding"/>
    <property type="evidence" value="ECO:0007669"/>
    <property type="project" value="InterPro"/>
</dbReference>
<feature type="transmembrane region" description="Helical" evidence="6">
    <location>
        <begin position="7"/>
        <end position="31"/>
    </location>
</feature>
<dbReference type="STRING" id="569365.A0A0D2DBZ2"/>
<keyword evidence="3" id="KW-0274">FAD</keyword>
<dbReference type="AlphaFoldDB" id="A0A0D2DBZ2"/>
<dbReference type="RefSeq" id="XP_016253460.1">
    <property type="nucleotide sequence ID" value="XM_016386532.1"/>
</dbReference>
<keyword evidence="5" id="KW-0503">Monooxygenase</keyword>
<dbReference type="GO" id="GO:0004497">
    <property type="term" value="F:monooxygenase activity"/>
    <property type="evidence" value="ECO:0007669"/>
    <property type="project" value="UniProtKB-KW"/>
</dbReference>
<organism evidence="8 9">
    <name type="scientific">Cladophialophora immunda</name>
    <dbReference type="NCBI Taxonomy" id="569365"/>
    <lineage>
        <taxon>Eukaryota</taxon>
        <taxon>Fungi</taxon>
        <taxon>Dikarya</taxon>
        <taxon>Ascomycota</taxon>
        <taxon>Pezizomycotina</taxon>
        <taxon>Eurotiomycetes</taxon>
        <taxon>Chaetothyriomycetidae</taxon>
        <taxon>Chaetothyriales</taxon>
        <taxon>Herpotrichiellaceae</taxon>
        <taxon>Cladophialophora</taxon>
    </lineage>
</organism>
<keyword evidence="6" id="KW-0472">Membrane</keyword>
<dbReference type="GeneID" id="27339304"/>
<dbReference type="Pfam" id="PF01494">
    <property type="entry name" value="FAD_binding_3"/>
    <property type="match status" value="1"/>
</dbReference>
<evidence type="ECO:0000259" key="7">
    <source>
        <dbReference type="Pfam" id="PF01494"/>
    </source>
</evidence>
<evidence type="ECO:0000256" key="5">
    <source>
        <dbReference type="ARBA" id="ARBA00023033"/>
    </source>
</evidence>
<dbReference type="VEuPathDB" id="FungiDB:PV07_00110"/>
<dbReference type="InterPro" id="IPR036188">
    <property type="entry name" value="FAD/NAD-bd_sf"/>
</dbReference>
<evidence type="ECO:0000256" key="1">
    <source>
        <dbReference type="ARBA" id="ARBA00007992"/>
    </source>
</evidence>
<dbReference type="PANTHER" id="PTHR13789:SF147">
    <property type="entry name" value="PUTATIVE (AFU_ORTHOLOGUE AFUA_2G01950)-RELATED"/>
    <property type="match status" value="1"/>
</dbReference>
<protein>
    <recommendedName>
        <fullName evidence="7">FAD-binding domain-containing protein</fullName>
    </recommendedName>
</protein>
<evidence type="ECO:0000256" key="6">
    <source>
        <dbReference type="SAM" id="Phobius"/>
    </source>
</evidence>
<sequence length="423" mass="47203">MSQPLQVIIVGGGIGGLSAAIAILLAGHSVIVLEAQEKIEEIGAGLQFSANATRILREWGVDKAIEADVVEPYRCIMRRWKDGREIGFVDLHNYHHETYGAPFWDIHRHDLIVALFDRAKKLGADIRVNTKVIDIDFAQATVHLEDQTSLCGDLVVGADGLNSLCRKRLVPTEEPEHTGDIAFRVLLNYDELPDDSDFRELVTKPQVTYWLGHNGHVIVYILKQGKQINLVAVAPDDLPSGVIRAPCDVSECTKIFREWDPLINKLISHKNVIWKWKLHKRPELDRWNHPSGRFTLIGDAVHPTLPYLSQGAAITVEDAAVLGQVLTEPISLSAALAKYEALRKPRTTEVVRAATRQQGWYHLPDGEKQQMRDAMIGAPMSMEGDPFLWREPTFAPWLYGYDAYAEAKKQAGQVNGFANGSSN</sequence>
<dbReference type="EMBL" id="KN847040">
    <property type="protein sequence ID" value="KIW33244.1"/>
    <property type="molecule type" value="Genomic_DNA"/>
</dbReference>
<evidence type="ECO:0000313" key="9">
    <source>
        <dbReference type="Proteomes" id="UP000054466"/>
    </source>
</evidence>